<dbReference type="Pfam" id="PF09339">
    <property type="entry name" value="HTH_IclR"/>
    <property type="match status" value="1"/>
</dbReference>
<dbReference type="InterPro" id="IPR036388">
    <property type="entry name" value="WH-like_DNA-bd_sf"/>
</dbReference>
<sequence>MMSLARGLVVIRAFSAERPNMTVSQISQKTGIPRAAVRRCLYTLDKMGFVASVDGGAFNLRPRVLLLGHGYFASSSLSQAAGPILNRLSGPLDESSSVSVLDGDEILYIARAQTKRLMAMHLDVGSRLPAIYTSMGRVLIASLPYHEQEQYMARAKYIQYTPHSLTDATALAQELEQIRAQGFAVIDQELEAGVRSIALPIMGRDGRPMSAMSVGVHAQRMSIDDMKEKILPALQEAATELTILSKTL</sequence>
<dbReference type="GO" id="GO:0045892">
    <property type="term" value="P:negative regulation of DNA-templated transcription"/>
    <property type="evidence" value="ECO:0007669"/>
    <property type="project" value="TreeGrafter"/>
</dbReference>
<evidence type="ECO:0000256" key="3">
    <source>
        <dbReference type="ARBA" id="ARBA00023163"/>
    </source>
</evidence>
<dbReference type="InterPro" id="IPR014757">
    <property type="entry name" value="Tscrpt_reg_IclR_C"/>
</dbReference>
<organism evidence="6 7">
    <name type="scientific">Pollutimonas harenae</name>
    <dbReference type="NCBI Taxonomy" id="657015"/>
    <lineage>
        <taxon>Bacteria</taxon>
        <taxon>Pseudomonadati</taxon>
        <taxon>Pseudomonadota</taxon>
        <taxon>Betaproteobacteria</taxon>
        <taxon>Burkholderiales</taxon>
        <taxon>Alcaligenaceae</taxon>
        <taxon>Pollutimonas</taxon>
    </lineage>
</organism>
<keyword evidence="2" id="KW-0238">DNA-binding</keyword>
<keyword evidence="3" id="KW-0804">Transcription</keyword>
<reference evidence="6 7" key="1">
    <citation type="submission" date="2020-07" db="EMBL/GenBank/DDBJ databases">
        <title>Taxonomic revisions and descriptions of new bacterial species based on genomic comparisons in the high-G+C-content subgroup of the family Alcaligenaceae.</title>
        <authorList>
            <person name="Szabo A."/>
            <person name="Felfoldi T."/>
        </authorList>
    </citation>
    <scope>NUCLEOTIDE SEQUENCE [LARGE SCALE GENOMIC DNA]</scope>
    <source>
        <strain evidence="6 7">DSM 25667</strain>
    </source>
</reference>
<evidence type="ECO:0000259" key="4">
    <source>
        <dbReference type="PROSITE" id="PS51077"/>
    </source>
</evidence>
<protein>
    <submittedName>
        <fullName evidence="6">Helix-turn-helix domain-containing protein</fullName>
    </submittedName>
</protein>
<dbReference type="InterPro" id="IPR029016">
    <property type="entry name" value="GAF-like_dom_sf"/>
</dbReference>
<dbReference type="InterPro" id="IPR036390">
    <property type="entry name" value="WH_DNA-bd_sf"/>
</dbReference>
<proteinExistence type="predicted"/>
<dbReference type="NCBIfam" id="TIGR02431">
    <property type="entry name" value="pcaR_pcaU"/>
    <property type="match status" value="1"/>
</dbReference>
<dbReference type="SUPFAM" id="SSF55781">
    <property type="entry name" value="GAF domain-like"/>
    <property type="match status" value="1"/>
</dbReference>
<dbReference type="GO" id="GO:0046278">
    <property type="term" value="P:3,4-dihydroxybenzoate metabolic process"/>
    <property type="evidence" value="ECO:0007669"/>
    <property type="project" value="InterPro"/>
</dbReference>
<dbReference type="Proteomes" id="UP000554144">
    <property type="component" value="Unassembled WGS sequence"/>
</dbReference>
<dbReference type="GO" id="GO:0003700">
    <property type="term" value="F:DNA-binding transcription factor activity"/>
    <property type="evidence" value="ECO:0007669"/>
    <property type="project" value="TreeGrafter"/>
</dbReference>
<dbReference type="Gene3D" id="3.30.450.40">
    <property type="match status" value="1"/>
</dbReference>
<feature type="domain" description="IclR-ED" evidence="5">
    <location>
        <begin position="63"/>
        <end position="247"/>
    </location>
</feature>
<comment type="caution">
    <text evidence="6">The sequence shown here is derived from an EMBL/GenBank/DDBJ whole genome shotgun (WGS) entry which is preliminary data.</text>
</comment>
<feature type="domain" description="HTH iclR-type" evidence="4">
    <location>
        <begin position="1"/>
        <end position="62"/>
    </location>
</feature>
<evidence type="ECO:0000256" key="2">
    <source>
        <dbReference type="ARBA" id="ARBA00023125"/>
    </source>
</evidence>
<evidence type="ECO:0000313" key="7">
    <source>
        <dbReference type="Proteomes" id="UP000554144"/>
    </source>
</evidence>
<keyword evidence="7" id="KW-1185">Reference proteome</keyword>
<dbReference type="AlphaFoldDB" id="A0A853H3A7"/>
<evidence type="ECO:0000256" key="1">
    <source>
        <dbReference type="ARBA" id="ARBA00023015"/>
    </source>
</evidence>
<dbReference type="InterPro" id="IPR050707">
    <property type="entry name" value="HTH_MetabolicPath_Reg"/>
</dbReference>
<accession>A0A853H3A7</accession>
<keyword evidence="1" id="KW-0805">Transcription regulation</keyword>
<dbReference type="InterPro" id="IPR012794">
    <property type="entry name" value="PcaR_PcaU"/>
</dbReference>
<dbReference type="SMART" id="SM00346">
    <property type="entry name" value="HTH_ICLR"/>
    <property type="match status" value="1"/>
</dbReference>
<dbReference type="SUPFAM" id="SSF46785">
    <property type="entry name" value="Winged helix' DNA-binding domain"/>
    <property type="match status" value="1"/>
</dbReference>
<dbReference type="PROSITE" id="PS51078">
    <property type="entry name" value="ICLR_ED"/>
    <property type="match status" value="1"/>
</dbReference>
<dbReference type="GO" id="GO:0003677">
    <property type="term" value="F:DNA binding"/>
    <property type="evidence" value="ECO:0007669"/>
    <property type="project" value="UniProtKB-KW"/>
</dbReference>
<dbReference type="EMBL" id="JACCEV010000004">
    <property type="protein sequence ID" value="NYT86732.1"/>
    <property type="molecule type" value="Genomic_DNA"/>
</dbReference>
<gene>
    <name evidence="6" type="ORF">H0A62_14060</name>
</gene>
<dbReference type="PANTHER" id="PTHR30136:SF34">
    <property type="entry name" value="TRANSCRIPTIONAL REGULATOR"/>
    <property type="match status" value="1"/>
</dbReference>
<dbReference type="OrthoDB" id="9807558at2"/>
<dbReference type="Pfam" id="PF01614">
    <property type="entry name" value="IclR_C"/>
    <property type="match status" value="1"/>
</dbReference>
<dbReference type="PROSITE" id="PS51077">
    <property type="entry name" value="HTH_ICLR"/>
    <property type="match status" value="1"/>
</dbReference>
<dbReference type="InterPro" id="IPR005471">
    <property type="entry name" value="Tscrpt_reg_IclR_N"/>
</dbReference>
<dbReference type="PANTHER" id="PTHR30136">
    <property type="entry name" value="HELIX-TURN-HELIX TRANSCRIPTIONAL REGULATOR, ICLR FAMILY"/>
    <property type="match status" value="1"/>
</dbReference>
<evidence type="ECO:0000259" key="5">
    <source>
        <dbReference type="PROSITE" id="PS51078"/>
    </source>
</evidence>
<name>A0A853H3A7_9BURK</name>
<dbReference type="Gene3D" id="1.10.10.10">
    <property type="entry name" value="Winged helix-like DNA-binding domain superfamily/Winged helix DNA-binding domain"/>
    <property type="match status" value="1"/>
</dbReference>
<evidence type="ECO:0000313" key="6">
    <source>
        <dbReference type="EMBL" id="NYT86732.1"/>
    </source>
</evidence>
<dbReference type="GO" id="GO:0045893">
    <property type="term" value="P:positive regulation of DNA-templated transcription"/>
    <property type="evidence" value="ECO:0007669"/>
    <property type="project" value="InterPro"/>
</dbReference>